<feature type="compositionally biased region" description="Basic and acidic residues" evidence="1">
    <location>
        <begin position="91"/>
        <end position="106"/>
    </location>
</feature>
<accession>R9ZYM3</accession>
<dbReference type="InterPro" id="IPR021474">
    <property type="entry name" value="DUF3127"/>
</dbReference>
<evidence type="ECO:0000313" key="2">
    <source>
        <dbReference type="EMBL" id="AGO47422.1"/>
    </source>
</evidence>
<dbReference type="RefSeq" id="YP_008240803.1">
    <property type="nucleotide sequence ID" value="NC_021789.1"/>
</dbReference>
<proteinExistence type="predicted"/>
<sequence>MELEGKIIVIGETETFGNNGFSKRQLVIETDENFPQKLAMDFVKDKGDLLNSYTIGQSVKVGINHRGSEYNGKYYVNLQGWRIELLGQPEAKPESAVDKYEAKDLPPAEDTEEEIDDLPF</sequence>
<evidence type="ECO:0000313" key="3">
    <source>
        <dbReference type="Proteomes" id="UP000014731"/>
    </source>
</evidence>
<reference evidence="2 3" key="1">
    <citation type="journal article" date="2013" name="Proc. Natl. Acad. Sci. U.S.A.">
        <title>Twelve previously unknown phage genera are ubiquitous in global oceans.</title>
        <authorList>
            <person name="Holmfeldt K."/>
            <person name="Solonenko N."/>
            <person name="Shah M."/>
            <person name="Corrier K."/>
            <person name="Riemann L."/>
            <person name="Verberkmoes N.C."/>
            <person name="Sullivan M.B."/>
        </authorList>
    </citation>
    <scope>NUCLEOTIDE SEQUENCE [LARGE SCALE GENOMIC DNA]</scope>
    <source>
        <strain evidence="2">Phi19:3</strain>
    </source>
</reference>
<dbReference type="OrthoDB" id="16280at10239"/>
<feature type="compositionally biased region" description="Acidic residues" evidence="1">
    <location>
        <begin position="107"/>
        <end position="120"/>
    </location>
</feature>
<organism evidence="2 3">
    <name type="scientific">Cellulophaga phage phi19:3</name>
    <dbReference type="NCBI Taxonomy" id="1327971"/>
    <lineage>
        <taxon>Viruses</taxon>
        <taxon>Duplodnaviria</taxon>
        <taxon>Heunggongvirae</taxon>
        <taxon>Uroviricota</taxon>
        <taxon>Caudoviricetes</taxon>
        <taxon>Pachyviridae</taxon>
        <taxon>Baltivirus</taxon>
        <taxon>Baltivirus phi19tres</taxon>
    </lineage>
</organism>
<name>R9ZYM3_9CAUD</name>
<gene>
    <name evidence="2" type="ORF">Phi19:3_gp018</name>
</gene>
<keyword evidence="3" id="KW-1185">Reference proteome</keyword>
<dbReference type="KEGG" id="vg:16881034"/>
<feature type="region of interest" description="Disordered" evidence="1">
    <location>
        <begin position="89"/>
        <end position="120"/>
    </location>
</feature>
<evidence type="ECO:0008006" key="4">
    <source>
        <dbReference type="Google" id="ProtNLM"/>
    </source>
</evidence>
<reference evidence="3" key="2">
    <citation type="submission" date="2013-03" db="EMBL/GenBank/DDBJ databases">
        <title>The Cellulophaga phages: a novel, diverse, and globally ubiquitous model system.</title>
        <authorList>
            <person name="Holmfeldt K."/>
            <person name="Solonenko N."/>
            <person name="Shah M."/>
            <person name="Corrier K."/>
            <person name="Riemann L."/>
            <person name="VerBerkmoes N.C."/>
            <person name="Sullivan M.B."/>
        </authorList>
    </citation>
    <scope>NUCLEOTIDE SEQUENCE [LARGE SCALE GENOMIC DNA]</scope>
</reference>
<dbReference type="EMBL" id="KC821608">
    <property type="protein sequence ID" value="AGO47422.1"/>
    <property type="molecule type" value="Genomic_DNA"/>
</dbReference>
<dbReference type="Pfam" id="PF11325">
    <property type="entry name" value="DUF3127"/>
    <property type="match status" value="1"/>
</dbReference>
<evidence type="ECO:0000256" key="1">
    <source>
        <dbReference type="SAM" id="MobiDB-lite"/>
    </source>
</evidence>
<protein>
    <recommendedName>
        <fullName evidence="4">DUF3127 domain-containing protein</fullName>
    </recommendedName>
</protein>
<dbReference type="GeneID" id="16881034"/>
<dbReference type="Proteomes" id="UP000014731">
    <property type="component" value="Segment"/>
</dbReference>